<proteinExistence type="predicted"/>
<dbReference type="Proteomes" id="UP000663889">
    <property type="component" value="Unassembled WGS sequence"/>
</dbReference>
<reference evidence="3" key="1">
    <citation type="submission" date="2021-02" db="EMBL/GenBank/DDBJ databases">
        <authorList>
            <person name="Nowell W R."/>
        </authorList>
    </citation>
    <scope>NUCLEOTIDE SEQUENCE</scope>
</reference>
<accession>A0A814S686</accession>
<feature type="domain" description="F-box" evidence="1">
    <location>
        <begin position="5"/>
        <end position="32"/>
    </location>
</feature>
<name>A0A814S686_9BILA</name>
<evidence type="ECO:0000313" key="3">
    <source>
        <dbReference type="EMBL" id="CAF1143819.1"/>
    </source>
</evidence>
<sequence>MNRTDIHLLDLPVEILLKILKELNNIDVLYSLIGIEGLDILAQGEIFTNTLNFAFTDNNDKYSMDEPMLNRFCKDILPRIHYNVKCLYLEITTMDRILRAGIYPNLTQLKIFQFHGNLFSHFCTDCIEPSFSNNAVLSFVDLPSNTFVSSNLTKLRITVDSFGDCLRLLDGRLNQLSTFIVIIVNVKDSSSIEFNSNVLQNLKRFSLTYESLTNEYDNQVVPLLRQMCNLQDLTLYIQIKKRNRFVDGIQLENDVLIHLSKLQTFVFYICTFTYSNHPVTPLSNNDIQRTFSNVKFGQIGCSMNHFKESDITYHVFSLPFKFERIGYIGNSFTNTIFKNVTFLCVYDGIPFEHGFFVQLARCFPLLHVLMIINYKAQLKDSARSEHNNNESFEIVQYLHLRSLNFCRTHINYVEQMLNESKTHLPCLKELAIDYNQLKTITNNFTRDATRLNCINVEELDFHNFINHDDSDYQWTIAQSKDFHVYFPLLKNSDFL</sequence>
<evidence type="ECO:0000313" key="4">
    <source>
        <dbReference type="Proteomes" id="UP000663889"/>
    </source>
</evidence>
<dbReference type="EMBL" id="CAJNOO010001084">
    <property type="protein sequence ID" value="CAF1092970.1"/>
    <property type="molecule type" value="Genomic_DNA"/>
</dbReference>
<dbReference type="PROSITE" id="PS50181">
    <property type="entry name" value="FBOX"/>
    <property type="match status" value="1"/>
</dbReference>
<dbReference type="Proteomes" id="UP000663882">
    <property type="component" value="Unassembled WGS sequence"/>
</dbReference>
<evidence type="ECO:0000259" key="1">
    <source>
        <dbReference type="PROSITE" id="PS50181"/>
    </source>
</evidence>
<comment type="caution">
    <text evidence="3">The sequence shown here is derived from an EMBL/GenBank/DDBJ whole genome shotgun (WGS) entry which is preliminary data.</text>
</comment>
<dbReference type="EMBL" id="CAJNOU010001061">
    <property type="protein sequence ID" value="CAF1143819.1"/>
    <property type="molecule type" value="Genomic_DNA"/>
</dbReference>
<gene>
    <name evidence="2" type="ORF">RFH988_LOCUS18906</name>
    <name evidence="3" type="ORF">SEV965_LOCUS18076</name>
</gene>
<dbReference type="AlphaFoldDB" id="A0A814S686"/>
<dbReference type="OrthoDB" id="9988543at2759"/>
<evidence type="ECO:0000313" key="2">
    <source>
        <dbReference type="EMBL" id="CAF1092970.1"/>
    </source>
</evidence>
<organism evidence="3 4">
    <name type="scientific">Rotaria sordida</name>
    <dbReference type="NCBI Taxonomy" id="392033"/>
    <lineage>
        <taxon>Eukaryota</taxon>
        <taxon>Metazoa</taxon>
        <taxon>Spiralia</taxon>
        <taxon>Gnathifera</taxon>
        <taxon>Rotifera</taxon>
        <taxon>Eurotatoria</taxon>
        <taxon>Bdelloidea</taxon>
        <taxon>Philodinida</taxon>
        <taxon>Philodinidae</taxon>
        <taxon>Rotaria</taxon>
    </lineage>
</organism>
<dbReference type="SUPFAM" id="SSF52047">
    <property type="entry name" value="RNI-like"/>
    <property type="match status" value="1"/>
</dbReference>
<protein>
    <recommendedName>
        <fullName evidence="1">F-box domain-containing protein</fullName>
    </recommendedName>
</protein>
<dbReference type="InterPro" id="IPR001810">
    <property type="entry name" value="F-box_dom"/>
</dbReference>